<proteinExistence type="predicted"/>
<dbReference type="KEGG" id="adu:127741275"/>
<feature type="transmembrane region" description="Helical" evidence="1">
    <location>
        <begin position="6"/>
        <end position="24"/>
    </location>
</feature>
<organism evidence="2 3">
    <name type="scientific">Arachis duranensis</name>
    <name type="common">Wild peanut</name>
    <dbReference type="NCBI Taxonomy" id="130453"/>
    <lineage>
        <taxon>Eukaryota</taxon>
        <taxon>Viridiplantae</taxon>
        <taxon>Streptophyta</taxon>
        <taxon>Embryophyta</taxon>
        <taxon>Tracheophyta</taxon>
        <taxon>Spermatophyta</taxon>
        <taxon>Magnoliopsida</taxon>
        <taxon>eudicotyledons</taxon>
        <taxon>Gunneridae</taxon>
        <taxon>Pentapetalae</taxon>
        <taxon>rosids</taxon>
        <taxon>fabids</taxon>
        <taxon>Fabales</taxon>
        <taxon>Fabaceae</taxon>
        <taxon>Papilionoideae</taxon>
        <taxon>50 kb inversion clade</taxon>
        <taxon>dalbergioids sensu lato</taxon>
        <taxon>Dalbergieae</taxon>
        <taxon>Pterocarpus clade</taxon>
        <taxon>Arachis</taxon>
    </lineage>
</organism>
<dbReference type="Proteomes" id="UP000515211">
    <property type="component" value="Chromosome 8"/>
</dbReference>
<accession>A0A9C6WGX8</accession>
<name>A0A9C6WGX8_ARADU</name>
<keyword evidence="1" id="KW-0472">Membrane</keyword>
<dbReference type="AlphaFoldDB" id="A0A9C6WGX8"/>
<keyword evidence="1" id="KW-0812">Transmembrane</keyword>
<reference evidence="3" key="2">
    <citation type="submission" date="2025-08" db="UniProtKB">
        <authorList>
            <consortium name="RefSeq"/>
        </authorList>
    </citation>
    <scope>IDENTIFICATION</scope>
    <source>
        <tissue evidence="3">Whole plant</tissue>
    </source>
</reference>
<evidence type="ECO:0000256" key="1">
    <source>
        <dbReference type="SAM" id="Phobius"/>
    </source>
</evidence>
<evidence type="ECO:0000313" key="3">
    <source>
        <dbReference type="RefSeq" id="XP_052109366.1"/>
    </source>
</evidence>
<evidence type="ECO:0000313" key="2">
    <source>
        <dbReference type="Proteomes" id="UP000515211"/>
    </source>
</evidence>
<dbReference type="GeneID" id="127741275"/>
<keyword evidence="1" id="KW-1133">Transmembrane helix</keyword>
<reference evidence="2" key="1">
    <citation type="journal article" date="2016" name="Nat. Genet.">
        <title>The genome sequences of Arachis duranensis and Arachis ipaensis, the diploid ancestors of cultivated peanut.</title>
        <authorList>
            <person name="Bertioli D.J."/>
            <person name="Cannon S.B."/>
            <person name="Froenicke L."/>
            <person name="Huang G."/>
            <person name="Farmer A.D."/>
            <person name="Cannon E.K."/>
            <person name="Liu X."/>
            <person name="Gao D."/>
            <person name="Clevenger J."/>
            <person name="Dash S."/>
            <person name="Ren L."/>
            <person name="Moretzsohn M.C."/>
            <person name="Shirasawa K."/>
            <person name="Huang W."/>
            <person name="Vidigal B."/>
            <person name="Abernathy B."/>
            <person name="Chu Y."/>
            <person name="Niederhuth C.E."/>
            <person name="Umale P."/>
            <person name="Araujo A.C."/>
            <person name="Kozik A."/>
            <person name="Kim K.D."/>
            <person name="Burow M.D."/>
            <person name="Varshney R.K."/>
            <person name="Wang X."/>
            <person name="Zhang X."/>
            <person name="Barkley N."/>
            <person name="Guimaraes P.M."/>
            <person name="Isobe S."/>
            <person name="Guo B."/>
            <person name="Liao B."/>
            <person name="Stalker H.T."/>
            <person name="Schmitz R.J."/>
            <person name="Scheffler B.E."/>
            <person name="Leal-Bertioli S.C."/>
            <person name="Xun X."/>
            <person name="Jackson S.A."/>
            <person name="Michelmore R."/>
            <person name="Ozias-Akins P."/>
        </authorList>
    </citation>
    <scope>NUCLEOTIDE SEQUENCE [LARGE SCALE GENOMIC DNA]</scope>
    <source>
        <strain evidence="2">cv. V14167</strain>
    </source>
</reference>
<protein>
    <submittedName>
        <fullName evidence="3">Uncharacterized protein LOC127741275</fullName>
    </submittedName>
</protein>
<sequence length="142" mass="16950">MARNSVTHAIRLLIIGMIICFAIVELHKTITKESSWTTISFGIASSEMEKCVRYCKEEYADDPTKMKDCIMNCVVLECQDRHHQDDPKKKKECIHKLFQKYTKRHNIWRIHWKDLIKLKQCVENLYAKYVRYSNGKHIYKLL</sequence>
<dbReference type="RefSeq" id="XP_052109366.1">
    <property type="nucleotide sequence ID" value="XM_052253406.1"/>
</dbReference>
<keyword evidence="2" id="KW-1185">Reference proteome</keyword>
<gene>
    <name evidence="3" type="primary">LOC127741275</name>
</gene>